<reference evidence="2 3" key="1">
    <citation type="submission" date="2017-04" db="EMBL/GenBank/DDBJ databases">
        <title>Draft genome sequence of Tuber borchii Vittad., a whitish edible truffle.</title>
        <authorList>
            <consortium name="DOE Joint Genome Institute"/>
            <person name="Murat C."/>
            <person name="Kuo A."/>
            <person name="Barry K.W."/>
            <person name="Clum A."/>
            <person name="Dockter R.B."/>
            <person name="Fauchery L."/>
            <person name="Iotti M."/>
            <person name="Kohler A."/>
            <person name="Labutti K."/>
            <person name="Lindquist E.A."/>
            <person name="Lipzen A."/>
            <person name="Ohm R.A."/>
            <person name="Wang M."/>
            <person name="Grigoriev I.V."/>
            <person name="Zambonelli A."/>
            <person name="Martin F.M."/>
        </authorList>
    </citation>
    <scope>NUCLEOTIDE SEQUENCE [LARGE SCALE GENOMIC DNA]</scope>
    <source>
        <strain evidence="2 3">Tbo3840</strain>
    </source>
</reference>
<feature type="region of interest" description="Disordered" evidence="1">
    <location>
        <begin position="66"/>
        <end position="140"/>
    </location>
</feature>
<protein>
    <submittedName>
        <fullName evidence="2">Uncharacterized protein</fullName>
    </submittedName>
</protein>
<evidence type="ECO:0000313" key="2">
    <source>
        <dbReference type="EMBL" id="PUU82289.1"/>
    </source>
</evidence>
<feature type="region of interest" description="Disordered" evidence="1">
    <location>
        <begin position="172"/>
        <end position="208"/>
    </location>
</feature>
<proteinExistence type="predicted"/>
<feature type="compositionally biased region" description="Low complexity" evidence="1">
    <location>
        <begin position="10"/>
        <end position="19"/>
    </location>
</feature>
<evidence type="ECO:0000313" key="3">
    <source>
        <dbReference type="Proteomes" id="UP000244722"/>
    </source>
</evidence>
<sequence length="208" mass="23147">MAIYSTGPRSAFSDSSSSSLVARPTDKSFLKRWFNRGKPRAATIPISRSTFDLSEKYARRENELFALPPSPHTHPLLSKPYARDELRPRSSTNYSRPDGSIAAGGDGSIHARKAALMRPAGRSVDSGVSPEREREVNARGIREREKAAREAAVEGKYVQEWGFFVKCYAEGRFNVSNPPDPPPRRPDFDHLTAPLPPNEKQRLEAVNA</sequence>
<dbReference type="EMBL" id="NESQ01000031">
    <property type="protein sequence ID" value="PUU82289.1"/>
    <property type="molecule type" value="Genomic_DNA"/>
</dbReference>
<comment type="caution">
    <text evidence="2">The sequence shown here is derived from an EMBL/GenBank/DDBJ whole genome shotgun (WGS) entry which is preliminary data.</text>
</comment>
<dbReference type="AlphaFoldDB" id="A0A2T7A3J1"/>
<dbReference type="STRING" id="42251.A0A2T7A3J1"/>
<evidence type="ECO:0000256" key="1">
    <source>
        <dbReference type="SAM" id="MobiDB-lite"/>
    </source>
</evidence>
<dbReference type="OrthoDB" id="303614at2759"/>
<feature type="compositionally biased region" description="Basic and acidic residues" evidence="1">
    <location>
        <begin position="199"/>
        <end position="208"/>
    </location>
</feature>
<dbReference type="Proteomes" id="UP000244722">
    <property type="component" value="Unassembled WGS sequence"/>
</dbReference>
<feature type="compositionally biased region" description="Basic and acidic residues" evidence="1">
    <location>
        <begin position="130"/>
        <end position="140"/>
    </location>
</feature>
<feature type="region of interest" description="Disordered" evidence="1">
    <location>
        <begin position="1"/>
        <end position="23"/>
    </location>
</feature>
<name>A0A2T7A3J1_TUBBO</name>
<organism evidence="2 3">
    <name type="scientific">Tuber borchii</name>
    <name type="common">White truffle</name>
    <dbReference type="NCBI Taxonomy" id="42251"/>
    <lineage>
        <taxon>Eukaryota</taxon>
        <taxon>Fungi</taxon>
        <taxon>Dikarya</taxon>
        <taxon>Ascomycota</taxon>
        <taxon>Pezizomycotina</taxon>
        <taxon>Pezizomycetes</taxon>
        <taxon>Pezizales</taxon>
        <taxon>Tuberaceae</taxon>
        <taxon>Tuber</taxon>
    </lineage>
</organism>
<keyword evidence="3" id="KW-1185">Reference proteome</keyword>
<accession>A0A2T7A3J1</accession>
<gene>
    <name evidence="2" type="ORF">B9Z19DRAFT_467075</name>
</gene>